<proteinExistence type="inferred from homology"/>
<dbReference type="AlphaFoldDB" id="A0AA36DD32"/>
<evidence type="ECO:0000313" key="4">
    <source>
        <dbReference type="EMBL" id="CAJ0585057.1"/>
    </source>
</evidence>
<comment type="similarity">
    <text evidence="2">Belongs to the NAD(P)-dependent epimerase/dehydratase family. Dihydroflavonol-4-reductase subfamily.</text>
</comment>
<name>A0AA36DD32_9BILA</name>
<dbReference type="PANTHER" id="PTHR10366">
    <property type="entry name" value="NAD DEPENDENT EPIMERASE/DEHYDRATASE"/>
    <property type="match status" value="1"/>
</dbReference>
<dbReference type="Pfam" id="PF01370">
    <property type="entry name" value="Epimerase"/>
    <property type="match status" value="1"/>
</dbReference>
<dbReference type="InterPro" id="IPR036291">
    <property type="entry name" value="NAD(P)-bd_dom_sf"/>
</dbReference>
<dbReference type="InterPro" id="IPR001509">
    <property type="entry name" value="Epimerase_deHydtase"/>
</dbReference>
<dbReference type="EMBL" id="CATQJA010002702">
    <property type="protein sequence ID" value="CAJ0585057.1"/>
    <property type="molecule type" value="Genomic_DNA"/>
</dbReference>
<dbReference type="InterPro" id="IPR050425">
    <property type="entry name" value="NAD(P)_dehydrat-like"/>
</dbReference>
<keyword evidence="5" id="KW-1185">Reference proteome</keyword>
<feature type="non-terminal residue" evidence="4">
    <location>
        <position position="1"/>
    </location>
</feature>
<protein>
    <recommendedName>
        <fullName evidence="3">NAD-dependent epimerase/dehydratase domain-containing protein</fullName>
    </recommendedName>
</protein>
<evidence type="ECO:0000313" key="5">
    <source>
        <dbReference type="Proteomes" id="UP001177023"/>
    </source>
</evidence>
<dbReference type="GO" id="GO:0016616">
    <property type="term" value="F:oxidoreductase activity, acting on the CH-OH group of donors, NAD or NADP as acceptor"/>
    <property type="evidence" value="ECO:0007669"/>
    <property type="project" value="TreeGrafter"/>
</dbReference>
<reference evidence="4" key="1">
    <citation type="submission" date="2023-06" db="EMBL/GenBank/DDBJ databases">
        <authorList>
            <person name="Delattre M."/>
        </authorList>
    </citation>
    <scope>NUCLEOTIDE SEQUENCE</scope>
    <source>
        <strain evidence="4">AF72</strain>
    </source>
</reference>
<organism evidence="4 5">
    <name type="scientific">Mesorhabditis spiculigera</name>
    <dbReference type="NCBI Taxonomy" id="96644"/>
    <lineage>
        <taxon>Eukaryota</taxon>
        <taxon>Metazoa</taxon>
        <taxon>Ecdysozoa</taxon>
        <taxon>Nematoda</taxon>
        <taxon>Chromadorea</taxon>
        <taxon>Rhabditida</taxon>
        <taxon>Rhabditina</taxon>
        <taxon>Rhabditomorpha</taxon>
        <taxon>Rhabditoidea</taxon>
        <taxon>Rhabditidae</taxon>
        <taxon>Mesorhabditinae</taxon>
        <taxon>Mesorhabditis</taxon>
    </lineage>
</organism>
<dbReference type="CDD" id="cd05227">
    <property type="entry name" value="AR_SDR_e"/>
    <property type="match status" value="1"/>
</dbReference>
<accession>A0AA36DD32</accession>
<comment type="caution">
    <text evidence="4">The sequence shown here is derived from an EMBL/GenBank/DDBJ whole genome shotgun (WGS) entry which is preliminary data.</text>
</comment>
<dbReference type="Gene3D" id="3.40.50.720">
    <property type="entry name" value="NAD(P)-binding Rossmann-like Domain"/>
    <property type="match status" value="1"/>
</dbReference>
<evidence type="ECO:0000259" key="3">
    <source>
        <dbReference type="Pfam" id="PF01370"/>
    </source>
</evidence>
<sequence length="347" mass="38020">MSAGKLVLVTGASGYLGAHCVKTLLDKGYRVRGTVRSLNNAKKVEPVKLLDPTGESLSLVEADLNEKQGWPSAVAGCDYVLHVASPFPLVGTEETIKTAVAGTMNVLEACAETESVQKLVLTSSVAAITEGYRHLAEPLTEEYWSKLDDASAYTKSKTMAERAAWDFVKQEGHKNSFTMTVINPGFIIGPPITDDKGSSVDIITQLLALPAVPRVTMTLIDVRDVAEAHVAALSKPDSDNQRILCTNEHSYFMIDLAHVLREEFGDQGYSPANYQIPDWIVRFGSYFSGTLAGVVTRIGMKTKFDNSKLRNILGITPRDPLKSLVEMVYELIERGHIKRTSKYRGKP</sequence>
<dbReference type="SUPFAM" id="SSF51735">
    <property type="entry name" value="NAD(P)-binding Rossmann-fold domains"/>
    <property type="match status" value="1"/>
</dbReference>
<evidence type="ECO:0000256" key="1">
    <source>
        <dbReference type="ARBA" id="ARBA00023002"/>
    </source>
</evidence>
<feature type="domain" description="NAD-dependent epimerase/dehydratase" evidence="3">
    <location>
        <begin position="7"/>
        <end position="240"/>
    </location>
</feature>
<evidence type="ECO:0000256" key="2">
    <source>
        <dbReference type="ARBA" id="ARBA00023445"/>
    </source>
</evidence>
<gene>
    <name evidence="4" type="ORF">MSPICULIGERA_LOCUS23089</name>
</gene>
<keyword evidence="1" id="KW-0560">Oxidoreductase</keyword>
<dbReference type="PANTHER" id="PTHR10366:SF564">
    <property type="entry name" value="STEROL-4-ALPHA-CARBOXYLATE 3-DEHYDROGENASE, DECARBOXYLATING"/>
    <property type="match status" value="1"/>
</dbReference>
<dbReference type="Proteomes" id="UP001177023">
    <property type="component" value="Unassembled WGS sequence"/>
</dbReference>
<dbReference type="FunFam" id="3.40.50.720:FF:000336">
    <property type="entry name" value="Aldehyde reductase"/>
    <property type="match status" value="1"/>
</dbReference>